<name>A0A1W6N0S8_9HYPH</name>
<evidence type="ECO:0000313" key="2">
    <source>
        <dbReference type="Proteomes" id="UP000193978"/>
    </source>
</evidence>
<dbReference type="OrthoDB" id="1331280at2"/>
<sequence>MPVPLRGAEIDDYAPIFLRCWDASGASELATRGWRVGEERMLLLVHPHTLQTRVARAACWRCAETSDAQESETRFMRAVEGSGKEPDTPKALVNMGLIHGDGGGSFLTGDLCPSSRPLDRSFLELVAKQGAGTPIALSISGGWMLKHAEDLDWLRNEIESGALAVSWVNHSYSHPFAKGRPKEQTFLLSAGVDIDAEILETEQLMLQNGLTPSVFFRFPGLVSDASLMQKLRERHLVALGADSWIALGPRPRPGSIMLVHPNGNEPAGLKIFTRLLQEGKVPKPLRPIEEAPR</sequence>
<organism evidence="1 2">
    <name type="scientific">Methylocystis bryophila</name>
    <dbReference type="NCBI Taxonomy" id="655015"/>
    <lineage>
        <taxon>Bacteria</taxon>
        <taxon>Pseudomonadati</taxon>
        <taxon>Pseudomonadota</taxon>
        <taxon>Alphaproteobacteria</taxon>
        <taxon>Hyphomicrobiales</taxon>
        <taxon>Methylocystaceae</taxon>
        <taxon>Methylocystis</taxon>
    </lineage>
</organism>
<proteinExistence type="predicted"/>
<gene>
    <name evidence="1" type="ORF">B1812_05735</name>
</gene>
<keyword evidence="2" id="KW-1185">Reference proteome</keyword>
<dbReference type="AlphaFoldDB" id="A0A1W6N0S8"/>
<dbReference type="KEGG" id="mbry:B1812_05735"/>
<reference evidence="1 2" key="1">
    <citation type="submission" date="2017-02" db="EMBL/GenBank/DDBJ databases">
        <authorList>
            <person name="Peterson S.W."/>
        </authorList>
    </citation>
    <scope>NUCLEOTIDE SEQUENCE [LARGE SCALE GENOMIC DNA]</scope>
    <source>
        <strain evidence="1 2">S285</strain>
    </source>
</reference>
<dbReference type="SUPFAM" id="SSF88713">
    <property type="entry name" value="Glycoside hydrolase/deacetylase"/>
    <property type="match status" value="1"/>
</dbReference>
<accession>A0A1W6N0S8</accession>
<protein>
    <submittedName>
        <fullName evidence="1">Polysaccharide deacetylase</fullName>
    </submittedName>
</protein>
<dbReference type="STRING" id="655015.B1812_05735"/>
<dbReference type="InterPro" id="IPR011330">
    <property type="entry name" value="Glyco_hydro/deAcase_b/a-brl"/>
</dbReference>
<evidence type="ECO:0000313" key="1">
    <source>
        <dbReference type="EMBL" id="ARN83423.1"/>
    </source>
</evidence>
<dbReference type="EMBL" id="CP019948">
    <property type="protein sequence ID" value="ARN83423.1"/>
    <property type="molecule type" value="Genomic_DNA"/>
</dbReference>
<dbReference type="CDD" id="cd10963">
    <property type="entry name" value="CE4_RC0012_like"/>
    <property type="match status" value="1"/>
</dbReference>
<dbReference type="Gene3D" id="3.20.20.370">
    <property type="entry name" value="Glycoside hydrolase/deacetylase"/>
    <property type="match status" value="1"/>
</dbReference>
<dbReference type="Proteomes" id="UP000193978">
    <property type="component" value="Chromosome"/>
</dbReference>
<dbReference type="GO" id="GO:0005975">
    <property type="term" value="P:carbohydrate metabolic process"/>
    <property type="evidence" value="ECO:0007669"/>
    <property type="project" value="InterPro"/>
</dbReference>
<dbReference type="RefSeq" id="WP_085773542.1">
    <property type="nucleotide sequence ID" value="NZ_AP027149.1"/>
</dbReference>